<dbReference type="CDD" id="cd07936">
    <property type="entry name" value="SCAN"/>
    <property type="match status" value="1"/>
</dbReference>
<dbReference type="PROSITE" id="PS50804">
    <property type="entry name" value="SCAN_BOX"/>
    <property type="match status" value="1"/>
</dbReference>
<evidence type="ECO:0000313" key="4">
    <source>
        <dbReference type="Proteomes" id="UP000001646"/>
    </source>
</evidence>
<dbReference type="InParanoid" id="H9GSS6"/>
<dbReference type="InterPro" id="IPR050916">
    <property type="entry name" value="SCAN-C2H2_zinc_finger"/>
</dbReference>
<keyword evidence="1" id="KW-0539">Nucleus</keyword>
<dbReference type="Pfam" id="PF02023">
    <property type="entry name" value="SCAN"/>
    <property type="match status" value="1"/>
</dbReference>
<dbReference type="GeneTree" id="ENSGT00940000154715"/>
<feature type="domain" description="SCAN box" evidence="2">
    <location>
        <begin position="35"/>
        <end position="112"/>
    </location>
</feature>
<evidence type="ECO:0000256" key="1">
    <source>
        <dbReference type="ARBA" id="ARBA00023242"/>
    </source>
</evidence>
<organism evidence="3 4">
    <name type="scientific">Anolis carolinensis</name>
    <name type="common">Green anole</name>
    <name type="synonym">American chameleon</name>
    <dbReference type="NCBI Taxonomy" id="28377"/>
    <lineage>
        <taxon>Eukaryota</taxon>
        <taxon>Metazoa</taxon>
        <taxon>Chordata</taxon>
        <taxon>Craniata</taxon>
        <taxon>Vertebrata</taxon>
        <taxon>Euteleostomi</taxon>
        <taxon>Lepidosauria</taxon>
        <taxon>Squamata</taxon>
        <taxon>Bifurcata</taxon>
        <taxon>Unidentata</taxon>
        <taxon>Episquamata</taxon>
        <taxon>Toxicofera</taxon>
        <taxon>Iguania</taxon>
        <taxon>Dactyloidae</taxon>
        <taxon>Anolis</taxon>
    </lineage>
</organism>
<dbReference type="AlphaFoldDB" id="H9GSS6"/>
<name>H9GSS6_ANOCA</name>
<evidence type="ECO:0000313" key="3">
    <source>
        <dbReference type="Ensembl" id="ENSACAP00000019632.2"/>
    </source>
</evidence>
<keyword evidence="4" id="KW-1185">Reference proteome</keyword>
<dbReference type="eggNOG" id="KOG1721">
    <property type="taxonomic scope" value="Eukaryota"/>
</dbReference>
<dbReference type="HOGENOM" id="CLU_002678_53_6_1"/>
<dbReference type="PANTHER" id="PTHR45935:SF15">
    <property type="entry name" value="SCAN BOX DOMAIN-CONTAINING PROTEIN"/>
    <property type="match status" value="1"/>
</dbReference>
<accession>H9GSS6</accession>
<dbReference type="Proteomes" id="UP000001646">
    <property type="component" value="Unplaced"/>
</dbReference>
<reference evidence="3" key="2">
    <citation type="submission" date="2025-08" db="UniProtKB">
        <authorList>
            <consortium name="Ensembl"/>
        </authorList>
    </citation>
    <scope>IDENTIFICATION</scope>
</reference>
<dbReference type="STRING" id="28377.ENSACAP00000019632"/>
<dbReference type="PANTHER" id="PTHR45935">
    <property type="entry name" value="PROTEIN ZBED8-RELATED"/>
    <property type="match status" value="1"/>
</dbReference>
<evidence type="ECO:0000259" key="2">
    <source>
        <dbReference type="PROSITE" id="PS50804"/>
    </source>
</evidence>
<dbReference type="InterPro" id="IPR038269">
    <property type="entry name" value="SCAN_sf"/>
</dbReference>
<proteinExistence type="predicted"/>
<dbReference type="Bgee" id="ENSACAG00000024808">
    <property type="expression patterns" value="Expressed in hindlimb bud and 12 other cell types or tissues"/>
</dbReference>
<dbReference type="FunFam" id="1.10.4020.10:FF:000005">
    <property type="entry name" value="Uncharacterized protein"/>
    <property type="match status" value="1"/>
</dbReference>
<dbReference type="SMART" id="SM00431">
    <property type="entry name" value="SCAN"/>
    <property type="match status" value="1"/>
</dbReference>
<dbReference type="Ensembl" id="ENSACAT00000025884.2">
    <property type="protein sequence ID" value="ENSACAP00000019632.2"/>
    <property type="gene ID" value="ENSACAG00000024808.2"/>
</dbReference>
<dbReference type="InterPro" id="IPR003309">
    <property type="entry name" value="SCAN_dom"/>
</dbReference>
<sequence>YVPRGTGNTSIRRTTSFLPLWEPNSLPLTLPCPCQRFRQSSYQEDEGPREVCSRLHDLCRQWLKPEQHTKAEMLDLVILEQFLSLLPPEMGSWVRECGAETSSQAVALAEGFLLSRAEDKRQEEQVRAFPLGFTNLGTDGEIKYSSYLSSKMGPMREIIQTLLPLPPFPPSLGLGADHIIHT</sequence>
<protein>
    <recommendedName>
        <fullName evidence="2">SCAN box domain-containing protein</fullName>
    </recommendedName>
</protein>
<reference evidence="3" key="3">
    <citation type="submission" date="2025-09" db="UniProtKB">
        <authorList>
            <consortium name="Ensembl"/>
        </authorList>
    </citation>
    <scope>IDENTIFICATION</scope>
</reference>
<dbReference type="SUPFAM" id="SSF47353">
    <property type="entry name" value="Retrovirus capsid dimerization domain-like"/>
    <property type="match status" value="1"/>
</dbReference>
<reference evidence="3" key="1">
    <citation type="submission" date="2009-12" db="EMBL/GenBank/DDBJ databases">
        <title>The Genome Sequence of Anolis carolinensis (Green Anole Lizard).</title>
        <authorList>
            <consortium name="The Genome Sequencing Platform"/>
            <person name="Di Palma F."/>
            <person name="Alfoldi J."/>
            <person name="Heiman D."/>
            <person name="Young S."/>
            <person name="Grabherr M."/>
            <person name="Johnson J."/>
            <person name="Lander E.S."/>
            <person name="Lindblad-Toh K."/>
        </authorList>
    </citation>
    <scope>NUCLEOTIDE SEQUENCE [LARGE SCALE GENOMIC DNA]</scope>
    <source>
        <strain evidence="3">JBL SC #1</strain>
    </source>
</reference>
<dbReference type="Gene3D" id="1.10.4020.10">
    <property type="entry name" value="DNA breaking-rejoining enzymes"/>
    <property type="match status" value="1"/>
</dbReference>